<dbReference type="InterPro" id="IPR036249">
    <property type="entry name" value="Thioredoxin-like_sf"/>
</dbReference>
<dbReference type="PROSITE" id="PS00194">
    <property type="entry name" value="THIOREDOXIN_1"/>
    <property type="match status" value="1"/>
</dbReference>
<evidence type="ECO:0000313" key="3">
    <source>
        <dbReference type="EMBL" id="PKI80602.1"/>
    </source>
</evidence>
<dbReference type="InterPro" id="IPR050553">
    <property type="entry name" value="Thioredoxin_ResA/DsbE_sf"/>
</dbReference>
<comment type="caution">
    <text evidence="3">The sequence shown here is derived from an EMBL/GenBank/DDBJ whole genome shotgun (WGS) entry which is preliminary data.</text>
</comment>
<reference evidence="3 4" key="1">
    <citation type="submission" date="2017-09" db="EMBL/GenBank/DDBJ databases">
        <title>Genomics of the genus Arcobacter.</title>
        <authorList>
            <person name="Perez-Cataluna A."/>
            <person name="Figueras M.J."/>
            <person name="Salas-Masso N."/>
        </authorList>
    </citation>
    <scope>NUCLEOTIDE SEQUENCE [LARGE SCALE GENOMIC DNA]</scope>
    <source>
        <strain evidence="3 4">DSM 18005</strain>
    </source>
</reference>
<dbReference type="SUPFAM" id="SSF52833">
    <property type="entry name" value="Thioredoxin-like"/>
    <property type="match status" value="1"/>
</dbReference>
<dbReference type="GO" id="GO:0016491">
    <property type="term" value="F:oxidoreductase activity"/>
    <property type="evidence" value="ECO:0007669"/>
    <property type="project" value="InterPro"/>
</dbReference>
<dbReference type="PANTHER" id="PTHR42852:SF17">
    <property type="entry name" value="THIOREDOXIN-LIKE PROTEIN HI_1115"/>
    <property type="match status" value="1"/>
</dbReference>
<evidence type="ECO:0000256" key="1">
    <source>
        <dbReference type="ARBA" id="ARBA00023284"/>
    </source>
</evidence>
<sequence>MQFKNIAFVAILSILFFTGCGDSKVNEDGKTEAEIKKEFQLNNIDGTNFTINKEGEKIIFEEQKKKIVLLHFFTTWCEPCKAEVPHFNNLFQKYPNDLEIVAVSLAQEDGKPTSNEALEVFKNKYNIQYKIVNSEENYKLANALGGIKNIPTTFLITSNGTIVQEYTGIVPEEMLETDIKKSLGKK</sequence>
<keyword evidence="4" id="KW-1185">Reference proteome</keyword>
<dbReference type="KEGG" id="ahs:AHALO_1754"/>
<keyword evidence="1" id="KW-0676">Redox-active center</keyword>
<dbReference type="PANTHER" id="PTHR42852">
    <property type="entry name" value="THIOL:DISULFIDE INTERCHANGE PROTEIN DSBE"/>
    <property type="match status" value="1"/>
</dbReference>
<dbReference type="PROSITE" id="PS51257">
    <property type="entry name" value="PROKAR_LIPOPROTEIN"/>
    <property type="match status" value="1"/>
</dbReference>
<dbReference type="RefSeq" id="WP_101185012.1">
    <property type="nucleotide sequence ID" value="NZ_CP031218.1"/>
</dbReference>
<protein>
    <submittedName>
        <fullName evidence="3">Thioredoxin</fullName>
    </submittedName>
</protein>
<dbReference type="GO" id="GO:0016209">
    <property type="term" value="F:antioxidant activity"/>
    <property type="evidence" value="ECO:0007669"/>
    <property type="project" value="InterPro"/>
</dbReference>
<dbReference type="CDD" id="cd02966">
    <property type="entry name" value="TlpA_like_family"/>
    <property type="match status" value="1"/>
</dbReference>
<dbReference type="OrthoDB" id="9813820at2"/>
<name>A0A2N1J299_9BACT</name>
<dbReference type="AlphaFoldDB" id="A0A2N1J299"/>
<evidence type="ECO:0000313" key="4">
    <source>
        <dbReference type="Proteomes" id="UP000233248"/>
    </source>
</evidence>
<dbReference type="Pfam" id="PF00578">
    <property type="entry name" value="AhpC-TSA"/>
    <property type="match status" value="1"/>
</dbReference>
<dbReference type="EMBL" id="NXIF01000032">
    <property type="protein sequence ID" value="PKI80602.1"/>
    <property type="molecule type" value="Genomic_DNA"/>
</dbReference>
<proteinExistence type="predicted"/>
<organism evidence="3 4">
    <name type="scientific">Malaciobacter halophilus</name>
    <dbReference type="NCBI Taxonomy" id="197482"/>
    <lineage>
        <taxon>Bacteria</taxon>
        <taxon>Pseudomonadati</taxon>
        <taxon>Campylobacterota</taxon>
        <taxon>Epsilonproteobacteria</taxon>
        <taxon>Campylobacterales</taxon>
        <taxon>Arcobacteraceae</taxon>
        <taxon>Malaciobacter</taxon>
    </lineage>
</organism>
<dbReference type="InterPro" id="IPR017937">
    <property type="entry name" value="Thioredoxin_CS"/>
</dbReference>
<accession>A0A2N1J299</accession>
<evidence type="ECO:0000259" key="2">
    <source>
        <dbReference type="PROSITE" id="PS51352"/>
    </source>
</evidence>
<dbReference type="Proteomes" id="UP000233248">
    <property type="component" value="Unassembled WGS sequence"/>
</dbReference>
<dbReference type="PROSITE" id="PS51352">
    <property type="entry name" value="THIOREDOXIN_2"/>
    <property type="match status" value="1"/>
</dbReference>
<dbReference type="InterPro" id="IPR000866">
    <property type="entry name" value="AhpC/TSA"/>
</dbReference>
<feature type="domain" description="Thioredoxin" evidence="2">
    <location>
        <begin position="30"/>
        <end position="184"/>
    </location>
</feature>
<dbReference type="InterPro" id="IPR013766">
    <property type="entry name" value="Thioredoxin_domain"/>
</dbReference>
<dbReference type="Gene3D" id="3.40.30.10">
    <property type="entry name" value="Glutaredoxin"/>
    <property type="match status" value="1"/>
</dbReference>
<gene>
    <name evidence="3" type="ORF">CP960_08620</name>
</gene>